<reference evidence="4 5" key="1">
    <citation type="journal article" date="2019" name="Nat. Ecol. Evol.">
        <title>Megaphylogeny resolves global patterns of mushroom evolution.</title>
        <authorList>
            <person name="Varga T."/>
            <person name="Krizsan K."/>
            <person name="Foldi C."/>
            <person name="Dima B."/>
            <person name="Sanchez-Garcia M."/>
            <person name="Sanchez-Ramirez S."/>
            <person name="Szollosi G.J."/>
            <person name="Szarkandi J.G."/>
            <person name="Papp V."/>
            <person name="Albert L."/>
            <person name="Andreopoulos W."/>
            <person name="Angelini C."/>
            <person name="Antonin V."/>
            <person name="Barry K.W."/>
            <person name="Bougher N.L."/>
            <person name="Buchanan P."/>
            <person name="Buyck B."/>
            <person name="Bense V."/>
            <person name="Catcheside P."/>
            <person name="Chovatia M."/>
            <person name="Cooper J."/>
            <person name="Damon W."/>
            <person name="Desjardin D."/>
            <person name="Finy P."/>
            <person name="Geml J."/>
            <person name="Haridas S."/>
            <person name="Hughes K."/>
            <person name="Justo A."/>
            <person name="Karasinski D."/>
            <person name="Kautmanova I."/>
            <person name="Kiss B."/>
            <person name="Kocsube S."/>
            <person name="Kotiranta H."/>
            <person name="LaButti K.M."/>
            <person name="Lechner B.E."/>
            <person name="Liimatainen K."/>
            <person name="Lipzen A."/>
            <person name="Lukacs Z."/>
            <person name="Mihaltcheva S."/>
            <person name="Morgado L.N."/>
            <person name="Niskanen T."/>
            <person name="Noordeloos M.E."/>
            <person name="Ohm R.A."/>
            <person name="Ortiz-Santana B."/>
            <person name="Ovrebo C."/>
            <person name="Racz N."/>
            <person name="Riley R."/>
            <person name="Savchenko A."/>
            <person name="Shiryaev A."/>
            <person name="Soop K."/>
            <person name="Spirin V."/>
            <person name="Szebenyi C."/>
            <person name="Tomsovsky M."/>
            <person name="Tulloss R.E."/>
            <person name="Uehling J."/>
            <person name="Grigoriev I.V."/>
            <person name="Vagvolgyi C."/>
            <person name="Papp T."/>
            <person name="Martin F.M."/>
            <person name="Miettinen O."/>
            <person name="Hibbett D.S."/>
            <person name="Nagy L.G."/>
        </authorList>
    </citation>
    <scope>NUCLEOTIDE SEQUENCE [LARGE SCALE GENOMIC DNA]</scope>
    <source>
        <strain evidence="4 5">FP101781</strain>
    </source>
</reference>
<feature type="compositionally biased region" description="Polar residues" evidence="2">
    <location>
        <begin position="1"/>
        <end position="10"/>
    </location>
</feature>
<dbReference type="PANTHER" id="PTHR23202:SF64">
    <property type="entry name" value="WW DOMAIN-CONTAINING PROTEIN"/>
    <property type="match status" value="1"/>
</dbReference>
<feature type="region of interest" description="Disordered" evidence="2">
    <location>
        <begin position="1"/>
        <end position="34"/>
    </location>
</feature>
<feature type="region of interest" description="Disordered" evidence="2">
    <location>
        <begin position="489"/>
        <end position="517"/>
    </location>
</feature>
<keyword evidence="1" id="KW-0175">Coiled coil</keyword>
<dbReference type="SUPFAM" id="SSF74924">
    <property type="entry name" value="Cap-Gly domain"/>
    <property type="match status" value="1"/>
</dbReference>
<dbReference type="EMBL" id="QPFP01000004">
    <property type="protein sequence ID" value="TEB37573.1"/>
    <property type="molecule type" value="Genomic_DNA"/>
</dbReference>
<feature type="domain" description="CAP-Gly" evidence="3">
    <location>
        <begin position="169"/>
        <end position="214"/>
    </location>
</feature>
<dbReference type="PROSITE" id="PS50245">
    <property type="entry name" value="CAP_GLY_2"/>
    <property type="match status" value="1"/>
</dbReference>
<feature type="compositionally biased region" description="Polar residues" evidence="2">
    <location>
        <begin position="283"/>
        <end position="295"/>
    </location>
</feature>
<feature type="region of interest" description="Disordered" evidence="2">
    <location>
        <begin position="1133"/>
        <end position="1159"/>
    </location>
</feature>
<evidence type="ECO:0000256" key="1">
    <source>
        <dbReference type="SAM" id="Coils"/>
    </source>
</evidence>
<feature type="region of interest" description="Disordered" evidence="2">
    <location>
        <begin position="223"/>
        <end position="452"/>
    </location>
</feature>
<feature type="compositionally biased region" description="Low complexity" evidence="2">
    <location>
        <begin position="1090"/>
        <end position="1104"/>
    </location>
</feature>
<dbReference type="Gene3D" id="2.30.30.190">
    <property type="entry name" value="CAP Gly-rich-like domain"/>
    <property type="match status" value="1"/>
</dbReference>
<dbReference type="PANTHER" id="PTHR23202">
    <property type="entry name" value="WASP INTERACTING PROTEIN-RELATED"/>
    <property type="match status" value="1"/>
</dbReference>
<feature type="compositionally biased region" description="Low complexity" evidence="2">
    <location>
        <begin position="123"/>
        <end position="140"/>
    </location>
</feature>
<dbReference type="Pfam" id="PF01302">
    <property type="entry name" value="CAP_GLY"/>
    <property type="match status" value="1"/>
</dbReference>
<dbReference type="AlphaFoldDB" id="A0A4Y7TTS7"/>
<dbReference type="Gene3D" id="4.10.60.10">
    <property type="entry name" value="Zinc finger, CCHC-type"/>
    <property type="match status" value="1"/>
</dbReference>
<feature type="region of interest" description="Disordered" evidence="2">
    <location>
        <begin position="539"/>
        <end position="560"/>
    </location>
</feature>
<dbReference type="PROSITE" id="PS00845">
    <property type="entry name" value="CAP_GLY_1"/>
    <property type="match status" value="1"/>
</dbReference>
<name>A0A4Y7TTS7_COPMI</name>
<feature type="region of interest" description="Disordered" evidence="2">
    <location>
        <begin position="64"/>
        <end position="144"/>
    </location>
</feature>
<dbReference type="SMART" id="SM01052">
    <property type="entry name" value="CAP_GLY"/>
    <property type="match status" value="1"/>
</dbReference>
<feature type="coiled-coil region" evidence="1">
    <location>
        <begin position="700"/>
        <end position="906"/>
    </location>
</feature>
<accession>A0A4Y7TTS7</accession>
<gene>
    <name evidence="4" type="ORF">FA13DRAFT_1786690</name>
</gene>
<evidence type="ECO:0000259" key="3">
    <source>
        <dbReference type="PROSITE" id="PS50245"/>
    </source>
</evidence>
<sequence>MATPGKSRQSGIPGPGRTSSIPTPGRPRSASSLYQGVPAPSAIYANNEMSRAFADAIRANDPAQHRLNTTMSTSSISSLSPKSASAAAPSGRRSVAGRPSSVASSSSVLSQPARGPVKTPITSTRPSSRAASRQSDAYSAGPARTRSFEVGDNVRIESLGFEGVLRYLGEIDGKPGQWAGVQLGGGFVGKGKNNGSVGGVQYFQCPERCGVFVAASKLSAPTVGAGARPPSVASTRNGRVTPATSGRVTPSYSTYSTSYSMSRTPSASFSTGRITPAAGRATPSASMSRISSAHTPSARPKPVPTVKTPGLSSKITEGSRASKYVNVTAKDLNSRSAQKPRVPPSPRLVTSPSSRATGSPTRGPGSPFATPKPLTTSKLTGSFGKSRPSGGTPRARLPSNVSMPPPASPFSKGSQSLQDEELPDDLDTSDGPIFTGRLSYSRPGSSASHRSAMEDNSLVARMQSRLDALEYENERLRLAAATTALQQPAVVEPVAPAPPPVPTPAPEEPAAPEENEELEQLKVVHQATLTQIARLQEELADSKTKHSKQEDQIDTLKRDLEQVGKEKEDLKVKEEEELASIRGELETAAKEMEGLKKTCEEKEAAVKGADETLKLKEGEIKELKAGLDSATFTLTEERKELGLQIDELRIAGQETIALYEERLSEIEAQRYDLQTRLDSLLQSTSAHAISSIPKANGVPQSAAEIDNETLREQVQHLQKNISMLEEIIEDSRANEEKAKANALEQIKRSQEKVESMRKELSEGRKEVDRISRAEVGARSKIEEVEEALRESTMALESARAETETLRSELADLDNLVEGNGDSDISTRVVEYTRRISSEREKNEKEIASLKRQLEEKDNSSQGKEIATLQAEIARLKAVTEDLEEALKSTRTDLEDKDRDLRDLKKRIRDVPVVNGALDTSKGLSPSSSKDGSKNELAGMKHIVMELQKESSSAQHRIKVLESENELLKSEAEQLRQEVAILEENLDKNISQEENFGGSDMSDDVVSLQRKLRDQGIELEQLRKKLSEMDIKHARTIHDLNKEISELEALVESKIYREDELEQEIERLKEKTARYKKASKTPTETDKLRLSTTSTASLSSVSSSETPRDGRCEICEQPGHDLFNCDLLKDEAPASGQRPQAVSLSRQSSVSSVSSATSSSELYCEDCESYGHLPADCPHQDIF</sequence>
<evidence type="ECO:0000313" key="5">
    <source>
        <dbReference type="Proteomes" id="UP000298030"/>
    </source>
</evidence>
<feature type="region of interest" description="Disordered" evidence="2">
    <location>
        <begin position="1071"/>
        <end position="1112"/>
    </location>
</feature>
<feature type="compositionally biased region" description="Polar residues" evidence="2">
    <location>
        <begin position="232"/>
        <end position="248"/>
    </location>
</feature>
<dbReference type="STRING" id="71717.A0A4Y7TTS7"/>
<dbReference type="Proteomes" id="UP000298030">
    <property type="component" value="Unassembled WGS sequence"/>
</dbReference>
<feature type="compositionally biased region" description="Low complexity" evidence="2">
    <location>
        <begin position="72"/>
        <end position="108"/>
    </location>
</feature>
<proteinExistence type="predicted"/>
<evidence type="ECO:0000256" key="2">
    <source>
        <dbReference type="SAM" id="MobiDB-lite"/>
    </source>
</evidence>
<feature type="compositionally biased region" description="Pro residues" evidence="2">
    <location>
        <begin position="495"/>
        <end position="509"/>
    </location>
</feature>
<feature type="compositionally biased region" description="Low complexity" evidence="2">
    <location>
        <begin position="1141"/>
        <end position="1159"/>
    </location>
</feature>
<feature type="compositionally biased region" description="Low complexity" evidence="2">
    <location>
        <begin position="249"/>
        <end position="268"/>
    </location>
</feature>
<comment type="caution">
    <text evidence="4">The sequence shown here is derived from an EMBL/GenBank/DDBJ whole genome shotgun (WGS) entry which is preliminary data.</text>
</comment>
<evidence type="ECO:0000313" key="4">
    <source>
        <dbReference type="EMBL" id="TEB37573.1"/>
    </source>
</evidence>
<dbReference type="OrthoDB" id="2130750at2759"/>
<dbReference type="InterPro" id="IPR036859">
    <property type="entry name" value="CAP-Gly_dom_sf"/>
</dbReference>
<feature type="compositionally biased region" description="Acidic residues" evidence="2">
    <location>
        <begin position="418"/>
        <end position="428"/>
    </location>
</feature>
<organism evidence="4 5">
    <name type="scientific">Coprinellus micaceus</name>
    <name type="common">Glistening ink-cap mushroom</name>
    <name type="synonym">Coprinus micaceus</name>
    <dbReference type="NCBI Taxonomy" id="71717"/>
    <lineage>
        <taxon>Eukaryota</taxon>
        <taxon>Fungi</taxon>
        <taxon>Dikarya</taxon>
        <taxon>Basidiomycota</taxon>
        <taxon>Agaricomycotina</taxon>
        <taxon>Agaricomycetes</taxon>
        <taxon>Agaricomycetidae</taxon>
        <taxon>Agaricales</taxon>
        <taxon>Agaricineae</taxon>
        <taxon>Psathyrellaceae</taxon>
        <taxon>Coprinellus</taxon>
    </lineage>
</organism>
<protein>
    <recommendedName>
        <fullName evidence="3">CAP-Gly domain-containing protein</fullName>
    </recommendedName>
</protein>
<dbReference type="InterPro" id="IPR000938">
    <property type="entry name" value="CAP-Gly_domain"/>
</dbReference>
<keyword evidence="5" id="KW-1185">Reference proteome</keyword>
<feature type="compositionally biased region" description="Polar residues" evidence="2">
    <location>
        <begin position="348"/>
        <end position="360"/>
    </location>
</feature>